<protein>
    <submittedName>
        <fullName evidence="1">Uncharacterized protein</fullName>
    </submittedName>
</protein>
<reference evidence="1 2" key="1">
    <citation type="submission" date="2013-12" db="EMBL/GenBank/DDBJ databases">
        <authorList>
            <person name="Madinger N."/>
            <person name="Lenaerts A."/>
            <person name="Ordway D."/>
            <person name="DeGroote M.A."/>
            <person name="Parker T."/>
            <person name="Sizemore C."/>
            <person name="Tallon L.J."/>
            <person name="Sadzewicz L.K."/>
            <person name="Sengamalay N."/>
            <person name="Fraser C.M."/>
            <person name="Hine E."/>
            <person name="Shefchek K.A."/>
            <person name="Das S.P."/>
            <person name="Tettelin H."/>
        </authorList>
    </citation>
    <scope>NUCLEOTIDE SEQUENCE [LARGE SCALE GENOMIC DNA]</scope>
    <source>
        <strain evidence="1 2">21</strain>
    </source>
</reference>
<accession>A0A829Q5N0</accession>
<name>A0A829Q5N0_9MYCO</name>
<sequence>MCTEPGNAQLQSWPNPAVIPPVPVTIPPWQVLGAPGEGRYP</sequence>
<dbReference type="AlphaFoldDB" id="A0A829Q5N0"/>
<evidence type="ECO:0000313" key="1">
    <source>
        <dbReference type="EMBL" id="EUA47943.1"/>
    </source>
</evidence>
<evidence type="ECO:0000313" key="2">
    <source>
        <dbReference type="Proteomes" id="UP000020103"/>
    </source>
</evidence>
<dbReference type="EMBL" id="JAOF01000001">
    <property type="protein sequence ID" value="EUA47943.1"/>
    <property type="molecule type" value="Genomic_DNA"/>
</dbReference>
<gene>
    <name evidence="1" type="ORF">I543_0068</name>
</gene>
<proteinExistence type="predicted"/>
<dbReference type="Proteomes" id="UP000020103">
    <property type="component" value="Unassembled WGS sequence"/>
</dbReference>
<comment type="caution">
    <text evidence="1">The sequence shown here is derived from an EMBL/GenBank/DDBJ whole genome shotgun (WGS) entry which is preliminary data.</text>
</comment>
<organism evidence="1 2">
    <name type="scientific">Mycobacteroides abscessus 21</name>
    <dbReference type="NCBI Taxonomy" id="1299324"/>
    <lineage>
        <taxon>Bacteria</taxon>
        <taxon>Bacillati</taxon>
        <taxon>Actinomycetota</taxon>
        <taxon>Actinomycetes</taxon>
        <taxon>Mycobacteriales</taxon>
        <taxon>Mycobacteriaceae</taxon>
        <taxon>Mycobacteroides</taxon>
        <taxon>Mycobacteroides abscessus</taxon>
    </lineage>
</organism>